<evidence type="ECO:0000313" key="3">
    <source>
        <dbReference type="Proteomes" id="UP001378956"/>
    </source>
</evidence>
<protein>
    <submittedName>
        <fullName evidence="2">DUF4932 domain-containing protein</fullName>
    </submittedName>
</protein>
<dbReference type="EMBL" id="JBBEUB010000004">
    <property type="protein sequence ID" value="MEJ2903402.1"/>
    <property type="molecule type" value="Genomic_DNA"/>
</dbReference>
<evidence type="ECO:0000313" key="2">
    <source>
        <dbReference type="EMBL" id="MEJ2903402.1"/>
    </source>
</evidence>
<dbReference type="Proteomes" id="UP001378956">
    <property type="component" value="Unassembled WGS sequence"/>
</dbReference>
<reference evidence="2 3" key="1">
    <citation type="submission" date="2024-03" db="EMBL/GenBank/DDBJ databases">
        <title>Sequence of Lycoming College Course Isolates.</title>
        <authorList>
            <person name="Plotts O."/>
            <person name="Newman J."/>
        </authorList>
    </citation>
    <scope>NUCLEOTIDE SEQUENCE [LARGE SCALE GENOMIC DNA]</scope>
    <source>
        <strain evidence="2 3">CJB-3</strain>
    </source>
</reference>
<keyword evidence="3" id="KW-1185">Reference proteome</keyword>
<gene>
    <name evidence="2" type="ORF">WAE58_13245</name>
</gene>
<dbReference type="RefSeq" id="WP_337716645.1">
    <property type="nucleotide sequence ID" value="NZ_JBBEUB010000004.1"/>
</dbReference>
<comment type="caution">
    <text evidence="2">The sequence shown here is derived from an EMBL/GenBank/DDBJ whole genome shotgun (WGS) entry which is preliminary data.</text>
</comment>
<keyword evidence="1" id="KW-0732">Signal</keyword>
<feature type="chain" id="PRO_5045137631" evidence="1">
    <location>
        <begin position="24"/>
        <end position="551"/>
    </location>
</feature>
<evidence type="ECO:0000256" key="1">
    <source>
        <dbReference type="SAM" id="SignalP"/>
    </source>
</evidence>
<dbReference type="Pfam" id="PF16286">
    <property type="entry name" value="DUF4932"/>
    <property type="match status" value="1"/>
</dbReference>
<sequence length="551" mass="63242">MKKITFPLFAVILLAVFTTEAFSGTSGAKFRKNTIVLNEVNFSVDPRIELFHTMEVLAGVPVTNFIDLDYKQKIAAAFTLYKDHQLFAYLSKNPLYGKLFTTIDGPIWFMLHMTQELDWRKDIEVSEKKNPALDSLRILMKDFCRKSNYAAFFNSNSDLYQISLATLAYNLPDFDEKNRLMDYCGAKDKKQVQFNVILNFLGWGNFGPRIFKRDGAELYAVISPEKTAIRVPTFDVRGLYKLLWHEFAHSFANPAVEKIQDQFEPMGHLLEPIRESMKAQAYHSWPVVFKEHLTEAIACRMAALKFGEEAADLNYFRFQKGMRWIYLNPLIAALKHYESNRSKYPTLDNFMPEIVKAMKFIQQSDIDRWMAETEQIRKPDLAAIPQIGDIYDKKNILFIYSTAETDQVADRKLKDFMNGFKNRIGSLKEAKMVADTAALKMDLTGYNLSVWGSVKGNKFLEKYMPQIPLHVGDEKVIAENIYAGKGYGILIGWVNPVNPQNMMAVYTGQSPADVVDFNQIINGSGNYHIFQNFTTLRQGNFSRQAQVWVAK</sequence>
<name>A0ABU8NMC4_9SPHI</name>
<accession>A0ABU8NMC4</accession>
<proteinExistence type="predicted"/>
<dbReference type="InterPro" id="IPR032560">
    <property type="entry name" value="DUF4932"/>
</dbReference>
<feature type="signal peptide" evidence="1">
    <location>
        <begin position="1"/>
        <end position="23"/>
    </location>
</feature>
<organism evidence="2 3">
    <name type="scientific">Pedobacter panaciterrae</name>
    <dbReference type="NCBI Taxonomy" id="363849"/>
    <lineage>
        <taxon>Bacteria</taxon>
        <taxon>Pseudomonadati</taxon>
        <taxon>Bacteroidota</taxon>
        <taxon>Sphingobacteriia</taxon>
        <taxon>Sphingobacteriales</taxon>
        <taxon>Sphingobacteriaceae</taxon>
        <taxon>Pedobacter</taxon>
    </lineage>
</organism>